<feature type="domain" description="BHLH" evidence="3">
    <location>
        <begin position="46"/>
        <end position="100"/>
    </location>
</feature>
<gene>
    <name evidence="4" type="ORF">EVEC_LOCUS12129</name>
</gene>
<evidence type="ECO:0000313" key="6">
    <source>
        <dbReference type="WBParaSite" id="EVEC_0001296101-mRNA-1"/>
    </source>
</evidence>
<evidence type="ECO:0000256" key="2">
    <source>
        <dbReference type="SAM" id="MobiDB-lite"/>
    </source>
</evidence>
<organism evidence="6">
    <name type="scientific">Enterobius vermicularis</name>
    <name type="common">Human pinworm</name>
    <dbReference type="NCBI Taxonomy" id="51028"/>
    <lineage>
        <taxon>Eukaryota</taxon>
        <taxon>Metazoa</taxon>
        <taxon>Ecdysozoa</taxon>
        <taxon>Nematoda</taxon>
        <taxon>Chromadorea</taxon>
        <taxon>Rhabditida</taxon>
        <taxon>Spirurina</taxon>
        <taxon>Oxyuridomorpha</taxon>
        <taxon>Oxyuroidea</taxon>
        <taxon>Oxyuridae</taxon>
        <taxon>Enterobius</taxon>
    </lineage>
</organism>
<dbReference type="InterPro" id="IPR050359">
    <property type="entry name" value="bHLH_transcription_factors"/>
</dbReference>
<dbReference type="EMBL" id="UXUI01013523">
    <property type="protein sequence ID" value="VDD97378.1"/>
    <property type="molecule type" value="Genomic_DNA"/>
</dbReference>
<dbReference type="GO" id="GO:0061564">
    <property type="term" value="P:axon development"/>
    <property type="evidence" value="ECO:0007669"/>
    <property type="project" value="TreeGrafter"/>
</dbReference>
<accession>A0A0N4VPN2</accession>
<evidence type="ECO:0000259" key="3">
    <source>
        <dbReference type="PROSITE" id="PS50888"/>
    </source>
</evidence>
<dbReference type="GO" id="GO:0045944">
    <property type="term" value="P:positive regulation of transcription by RNA polymerase II"/>
    <property type="evidence" value="ECO:0007669"/>
    <property type="project" value="TreeGrafter"/>
</dbReference>
<sequence>MTDSEESPRTSSLVSMEEIEPYVRRKRAASEKINKLQGLNEEEQMALRMNINSRERKRMHDLNDALDELRRSLPYSQTPNSRKMSKINTLILASSWIRQLTHANNELRRQLEEIRGSSSAEADSAKWPKLSAPQTPPVSSTSHLHSLNVLRAPVFPLHVMPVPQKSLLRIAPLPCVKSINGVCFCINCIITESSNLKENNDK</sequence>
<keyword evidence="5" id="KW-1185">Reference proteome</keyword>
<dbReference type="GO" id="GO:0046983">
    <property type="term" value="F:protein dimerization activity"/>
    <property type="evidence" value="ECO:0007669"/>
    <property type="project" value="InterPro"/>
</dbReference>
<dbReference type="SUPFAM" id="SSF47459">
    <property type="entry name" value="HLH, helix-loop-helix DNA-binding domain"/>
    <property type="match status" value="1"/>
</dbReference>
<dbReference type="GO" id="GO:0005634">
    <property type="term" value="C:nucleus"/>
    <property type="evidence" value="ECO:0007669"/>
    <property type="project" value="TreeGrafter"/>
</dbReference>
<reference evidence="4 5" key="2">
    <citation type="submission" date="2018-10" db="EMBL/GenBank/DDBJ databases">
        <authorList>
            <consortium name="Pathogen Informatics"/>
        </authorList>
    </citation>
    <scope>NUCLEOTIDE SEQUENCE [LARGE SCALE GENOMIC DNA]</scope>
</reference>
<feature type="coiled-coil region" evidence="1">
    <location>
        <begin position="26"/>
        <end position="72"/>
    </location>
</feature>
<dbReference type="WBParaSite" id="EVEC_0001296101-mRNA-1">
    <property type="protein sequence ID" value="EVEC_0001296101-mRNA-1"/>
    <property type="gene ID" value="EVEC_0001296101"/>
</dbReference>
<evidence type="ECO:0000313" key="5">
    <source>
        <dbReference type="Proteomes" id="UP000274131"/>
    </source>
</evidence>
<dbReference type="AlphaFoldDB" id="A0A0N4VPN2"/>
<dbReference type="PANTHER" id="PTHR19290">
    <property type="entry name" value="BASIC HELIX-LOOP-HELIX PROTEIN NEUROGENIN-RELATED"/>
    <property type="match status" value="1"/>
</dbReference>
<dbReference type="Pfam" id="PF00010">
    <property type="entry name" value="HLH"/>
    <property type="match status" value="1"/>
</dbReference>
<dbReference type="InterPro" id="IPR011598">
    <property type="entry name" value="bHLH_dom"/>
</dbReference>
<protein>
    <submittedName>
        <fullName evidence="6">BHLH domain-containing protein</fullName>
    </submittedName>
</protein>
<dbReference type="OrthoDB" id="10011855at2759"/>
<dbReference type="Gene3D" id="4.10.280.10">
    <property type="entry name" value="Helix-loop-helix DNA-binding domain"/>
    <property type="match status" value="1"/>
</dbReference>
<evidence type="ECO:0000256" key="1">
    <source>
        <dbReference type="SAM" id="Coils"/>
    </source>
</evidence>
<dbReference type="GO" id="GO:0000981">
    <property type="term" value="F:DNA-binding transcription factor activity, RNA polymerase II-specific"/>
    <property type="evidence" value="ECO:0007669"/>
    <property type="project" value="TreeGrafter"/>
</dbReference>
<dbReference type="GO" id="GO:0070888">
    <property type="term" value="F:E-box binding"/>
    <property type="evidence" value="ECO:0007669"/>
    <property type="project" value="TreeGrafter"/>
</dbReference>
<name>A0A0N4VPN2_ENTVE</name>
<dbReference type="GO" id="GO:0007423">
    <property type="term" value="P:sensory organ development"/>
    <property type="evidence" value="ECO:0007669"/>
    <property type="project" value="TreeGrafter"/>
</dbReference>
<dbReference type="CDD" id="cd11390">
    <property type="entry name" value="bHLH_TS"/>
    <property type="match status" value="1"/>
</dbReference>
<evidence type="ECO:0000313" key="4">
    <source>
        <dbReference type="EMBL" id="VDD97378.1"/>
    </source>
</evidence>
<feature type="compositionally biased region" description="Polar residues" evidence="2">
    <location>
        <begin position="1"/>
        <end position="14"/>
    </location>
</feature>
<reference evidence="6" key="1">
    <citation type="submission" date="2017-02" db="UniProtKB">
        <authorList>
            <consortium name="WormBaseParasite"/>
        </authorList>
    </citation>
    <scope>IDENTIFICATION</scope>
</reference>
<dbReference type="PROSITE" id="PS50888">
    <property type="entry name" value="BHLH"/>
    <property type="match status" value="1"/>
</dbReference>
<dbReference type="InterPro" id="IPR036638">
    <property type="entry name" value="HLH_DNA-bd_sf"/>
</dbReference>
<proteinExistence type="predicted"/>
<keyword evidence="1" id="KW-0175">Coiled coil</keyword>
<dbReference type="PANTHER" id="PTHR19290:SF164">
    <property type="entry name" value="BHLH DOMAIN-CONTAINING PROTEIN"/>
    <property type="match status" value="1"/>
</dbReference>
<dbReference type="STRING" id="51028.A0A0N4VPN2"/>
<feature type="region of interest" description="Disordered" evidence="2">
    <location>
        <begin position="120"/>
        <end position="142"/>
    </location>
</feature>
<dbReference type="Proteomes" id="UP000274131">
    <property type="component" value="Unassembled WGS sequence"/>
</dbReference>
<dbReference type="SMART" id="SM00353">
    <property type="entry name" value="HLH"/>
    <property type="match status" value="1"/>
</dbReference>
<feature type="region of interest" description="Disordered" evidence="2">
    <location>
        <begin position="1"/>
        <end position="26"/>
    </location>
</feature>